<sequence length="238" mass="25261">MAGRKKTFHGVSVGILMVKTGFRRLPGDVGHAGTWDFPVQYRVVEGATPDKMMALESSGLLDEFKAAALDLVAGGVDGIATTCGFLALYQRELTAACGVPVASSSLLQVPLAHRLIAPDKRVGILTFSRESLHASHLEAVGVAADTPVEGMPADSVFVTAIKSGDTVPRFEAMRAEVLQAAERLLGSHPDVGAIVSECANMTPFSADIAERFGIPVFDGVSLINWFQAGLRPRRYPQA</sequence>
<reference evidence="1 2" key="1">
    <citation type="submission" date="2019-02" db="EMBL/GenBank/DDBJ databases">
        <title>Genomic Encyclopedia of Type Strains, Phase IV (KMG-IV): sequencing the most valuable type-strain genomes for metagenomic binning, comparative biology and taxonomic classification.</title>
        <authorList>
            <person name="Goeker M."/>
        </authorList>
    </citation>
    <scope>NUCLEOTIDE SEQUENCE [LARGE SCALE GENOMIC DNA]</scope>
    <source>
        <strain evidence="1 2">K24</strain>
    </source>
</reference>
<dbReference type="NCBIfam" id="NF005679">
    <property type="entry name" value="PRK07475.1"/>
    <property type="match status" value="1"/>
</dbReference>
<comment type="caution">
    <text evidence="1">The sequence shown here is derived from an EMBL/GenBank/DDBJ whole genome shotgun (WGS) entry which is preliminary data.</text>
</comment>
<evidence type="ECO:0000313" key="2">
    <source>
        <dbReference type="Proteomes" id="UP000292445"/>
    </source>
</evidence>
<dbReference type="AlphaFoldDB" id="A0A4Q7NME3"/>
<keyword evidence="2" id="KW-1185">Reference proteome</keyword>
<dbReference type="EMBL" id="SGXC01000001">
    <property type="protein sequence ID" value="RZS86355.1"/>
    <property type="molecule type" value="Genomic_DNA"/>
</dbReference>
<dbReference type="RefSeq" id="WP_130357459.1">
    <property type="nucleotide sequence ID" value="NZ_SGXC01000001.1"/>
</dbReference>
<protein>
    <submittedName>
        <fullName evidence="1">Asp/Glu/hydantoin racemase</fullName>
    </submittedName>
</protein>
<accession>A0A4Q7NME3</accession>
<evidence type="ECO:0000313" key="1">
    <source>
        <dbReference type="EMBL" id="RZS86355.1"/>
    </source>
</evidence>
<gene>
    <name evidence="1" type="ORF">EV675_2395</name>
</gene>
<organism evidence="1 2">
    <name type="scientific">Pigmentiphaga kullae</name>
    <dbReference type="NCBI Taxonomy" id="151784"/>
    <lineage>
        <taxon>Bacteria</taxon>
        <taxon>Pseudomonadati</taxon>
        <taxon>Pseudomonadota</taxon>
        <taxon>Betaproteobacteria</taxon>
        <taxon>Burkholderiales</taxon>
        <taxon>Alcaligenaceae</taxon>
        <taxon>Pigmentiphaga</taxon>
    </lineage>
</organism>
<proteinExistence type="predicted"/>
<dbReference type="OrthoDB" id="5465390at2"/>
<name>A0A4Q7NME3_9BURK</name>
<dbReference type="Proteomes" id="UP000292445">
    <property type="component" value="Unassembled WGS sequence"/>
</dbReference>